<dbReference type="Gene3D" id="1.20.1420.30">
    <property type="entry name" value="NCX, central ion-binding region"/>
    <property type="match status" value="2"/>
</dbReference>
<keyword evidence="8" id="KW-0732">Signal</keyword>
<keyword evidence="11" id="KW-0630">Potassium</keyword>
<dbReference type="KEGG" id="gfs:119641784"/>
<feature type="transmembrane region" description="Helical" evidence="17">
    <location>
        <begin position="141"/>
        <end position="162"/>
    </location>
</feature>
<dbReference type="GO" id="GO:0005886">
    <property type="term" value="C:plasma membrane"/>
    <property type="evidence" value="ECO:0007669"/>
    <property type="project" value="TreeGrafter"/>
</dbReference>
<evidence type="ECO:0000256" key="12">
    <source>
        <dbReference type="ARBA" id="ARBA00022989"/>
    </source>
</evidence>
<gene>
    <name evidence="20" type="primary">LOC119641784</name>
</gene>
<feature type="domain" description="Sodium/calcium exchanger membrane region" evidence="18">
    <location>
        <begin position="345"/>
        <end position="498"/>
    </location>
</feature>
<feature type="transmembrane region" description="Helical" evidence="17">
    <location>
        <begin position="413"/>
        <end position="431"/>
    </location>
</feature>
<keyword evidence="3" id="KW-0813">Transport</keyword>
<keyword evidence="7 17" id="KW-0812">Transmembrane</keyword>
<keyword evidence="14" id="KW-0406">Ion transport</keyword>
<reference evidence="20" key="1">
    <citation type="submission" date="2025-08" db="UniProtKB">
        <authorList>
            <consortium name="RefSeq"/>
        </authorList>
    </citation>
    <scope>IDENTIFICATION</scope>
    <source>
        <tissue evidence="20">Whole body pupa</tissue>
    </source>
</reference>
<keyword evidence="19" id="KW-1185">Reference proteome</keyword>
<dbReference type="RefSeq" id="XP_037896548.1">
    <property type="nucleotide sequence ID" value="XM_038040620.1"/>
</dbReference>
<evidence type="ECO:0000256" key="9">
    <source>
        <dbReference type="ARBA" id="ARBA00022837"/>
    </source>
</evidence>
<dbReference type="GO" id="GO:0005262">
    <property type="term" value="F:calcium channel activity"/>
    <property type="evidence" value="ECO:0007669"/>
    <property type="project" value="TreeGrafter"/>
</dbReference>
<dbReference type="GeneID" id="119641784"/>
<comment type="subcellular location">
    <subcellularLocation>
        <location evidence="1">Membrane</location>
        <topology evidence="1">Multi-pass membrane protein</topology>
    </subcellularLocation>
</comment>
<keyword evidence="16" id="KW-0739">Sodium transport</keyword>
<keyword evidence="4" id="KW-0050">Antiport</keyword>
<evidence type="ECO:0000256" key="4">
    <source>
        <dbReference type="ARBA" id="ARBA00022449"/>
    </source>
</evidence>
<keyword evidence="9" id="KW-0106">Calcium</keyword>
<protein>
    <submittedName>
        <fullName evidence="20">Sodium/potassium/calcium exchanger 4 isoform X1</fullName>
    </submittedName>
</protein>
<dbReference type="InterPro" id="IPR004481">
    <property type="entry name" value="K/Na/Ca-exchanger"/>
</dbReference>
<keyword evidence="10" id="KW-0769">Symport</keyword>
<evidence type="ECO:0000256" key="5">
    <source>
        <dbReference type="ARBA" id="ARBA00022538"/>
    </source>
</evidence>
<organism evidence="19 20">
    <name type="scientific">Glossina fuscipes</name>
    <dbReference type="NCBI Taxonomy" id="7396"/>
    <lineage>
        <taxon>Eukaryota</taxon>
        <taxon>Metazoa</taxon>
        <taxon>Ecdysozoa</taxon>
        <taxon>Arthropoda</taxon>
        <taxon>Hexapoda</taxon>
        <taxon>Insecta</taxon>
        <taxon>Pterygota</taxon>
        <taxon>Neoptera</taxon>
        <taxon>Endopterygota</taxon>
        <taxon>Diptera</taxon>
        <taxon>Brachycera</taxon>
        <taxon>Muscomorpha</taxon>
        <taxon>Hippoboscoidea</taxon>
        <taxon>Glossinidae</taxon>
        <taxon>Glossina</taxon>
    </lineage>
</organism>
<keyword evidence="13" id="KW-0915">Sodium</keyword>
<evidence type="ECO:0000256" key="6">
    <source>
        <dbReference type="ARBA" id="ARBA00022568"/>
    </source>
</evidence>
<feature type="transmembrane region" description="Helical" evidence="17">
    <location>
        <begin position="482"/>
        <end position="500"/>
    </location>
</feature>
<dbReference type="AlphaFoldDB" id="A0A9C5ZBK7"/>
<evidence type="ECO:0000256" key="15">
    <source>
        <dbReference type="ARBA" id="ARBA00023136"/>
    </source>
</evidence>
<dbReference type="PANTHER" id="PTHR10846:SF2">
    <property type="entry name" value="RE48874P"/>
    <property type="match status" value="1"/>
</dbReference>
<dbReference type="GO" id="GO:0008273">
    <property type="term" value="F:calcium, potassium:sodium antiporter activity"/>
    <property type="evidence" value="ECO:0007669"/>
    <property type="project" value="TreeGrafter"/>
</dbReference>
<evidence type="ECO:0000313" key="19">
    <source>
        <dbReference type="Proteomes" id="UP000092443"/>
    </source>
</evidence>
<evidence type="ECO:0000256" key="16">
    <source>
        <dbReference type="ARBA" id="ARBA00023201"/>
    </source>
</evidence>
<keyword evidence="12 17" id="KW-1133">Transmembrane helix</keyword>
<feature type="transmembrane region" description="Helical" evidence="17">
    <location>
        <begin position="343"/>
        <end position="366"/>
    </location>
</feature>
<feature type="transmembrane region" description="Helical" evidence="17">
    <location>
        <begin position="199"/>
        <end position="217"/>
    </location>
</feature>
<feature type="transmembrane region" description="Helical" evidence="17">
    <location>
        <begin position="70"/>
        <end position="88"/>
    </location>
</feature>
<name>A0A9C5ZBK7_9MUSC</name>
<evidence type="ECO:0000256" key="1">
    <source>
        <dbReference type="ARBA" id="ARBA00004141"/>
    </source>
</evidence>
<evidence type="ECO:0000256" key="10">
    <source>
        <dbReference type="ARBA" id="ARBA00022847"/>
    </source>
</evidence>
<evidence type="ECO:0000256" key="14">
    <source>
        <dbReference type="ARBA" id="ARBA00023065"/>
    </source>
</evidence>
<dbReference type="PANTHER" id="PTHR10846">
    <property type="entry name" value="SODIUM/POTASSIUM/CALCIUM EXCHANGER"/>
    <property type="match status" value="1"/>
</dbReference>
<dbReference type="NCBIfam" id="TIGR00367">
    <property type="entry name" value="calcium/sodium antiporter"/>
    <property type="match status" value="1"/>
</dbReference>
<dbReference type="InterPro" id="IPR004837">
    <property type="entry name" value="NaCa_Exmemb"/>
</dbReference>
<feature type="transmembrane region" description="Helical" evidence="17">
    <location>
        <begin position="378"/>
        <end position="401"/>
    </location>
</feature>
<dbReference type="InterPro" id="IPR044880">
    <property type="entry name" value="NCX_ion-bd_dom_sf"/>
</dbReference>
<keyword evidence="6" id="KW-0109">Calcium transport</keyword>
<keyword evidence="5" id="KW-0633">Potassium transport</keyword>
<feature type="transmembrane region" description="Helical" evidence="17">
    <location>
        <begin position="174"/>
        <end position="193"/>
    </location>
</feature>
<evidence type="ECO:0000256" key="2">
    <source>
        <dbReference type="ARBA" id="ARBA00005364"/>
    </source>
</evidence>
<dbReference type="GO" id="GO:0006874">
    <property type="term" value="P:intracellular calcium ion homeostasis"/>
    <property type="evidence" value="ECO:0007669"/>
    <property type="project" value="TreeGrafter"/>
</dbReference>
<sequence length="510" mass="57015">MANCSNIERRKDFNDTLNQQSTNFETFLQQFENFIFLKGTSGLSCDDEQEGSPLQEFPELFTLEQLRQGWIVLHVFAAVYFFVLLAIVCNDFFLPTVECICEDLNLTKDVAAATFMATATSMPEFFTNTISTLITGSDMGLGTIIGSLMFNTLGVASLAAFAIKKPIQLDWWPIARDSFIYGFNTLVLIILAWGGKITFIESSIMMGFLVLYYLITFNNNKFMPAIRVFVEDKLNCCFSTRYDFTEPPENSAKARLPLKAEPLTGNGLFVINLPESTNSMSSTMNLTHSKSWDGDSESRELPAKLFSLPYQGSKLTKFWWAFTFPIKFLLNFTIPNPKKYRKLYPISFLMCIVAIGLDAYLIVWMLTAFGVTIQVPTIIMGLTFLAAGSTMPEFVASVISLRTGESGIGVSNSLGANSLAILLSLGVPWFIKNCITYAKEDDTNVINIAAQGIEFNILILILCTLSLFIVLSFSGYRLTKRVGLVLLAVYVIFIILQISIEMNVFFPKKC</sequence>
<evidence type="ECO:0000259" key="18">
    <source>
        <dbReference type="Pfam" id="PF01699"/>
    </source>
</evidence>
<dbReference type="FunFam" id="1.20.1420.30:FF:000009">
    <property type="entry name" value="sodium/potassium/calcium exchanger 5 isoform X2"/>
    <property type="match status" value="1"/>
</dbReference>
<evidence type="ECO:0000256" key="3">
    <source>
        <dbReference type="ARBA" id="ARBA00022448"/>
    </source>
</evidence>
<dbReference type="Pfam" id="PF01699">
    <property type="entry name" value="Na_Ca_ex"/>
    <property type="match status" value="2"/>
</dbReference>
<evidence type="ECO:0000313" key="20">
    <source>
        <dbReference type="RefSeq" id="XP_037896548.1"/>
    </source>
</evidence>
<evidence type="ECO:0000256" key="13">
    <source>
        <dbReference type="ARBA" id="ARBA00023053"/>
    </source>
</evidence>
<comment type="similarity">
    <text evidence="2">Belongs to the Ca(2+):cation antiporter (CaCA) (TC 2.A.19) family. SLC24A subfamily.</text>
</comment>
<feature type="domain" description="Sodium/calcium exchanger membrane region" evidence="18">
    <location>
        <begin position="75"/>
        <end position="216"/>
    </location>
</feature>
<evidence type="ECO:0000256" key="11">
    <source>
        <dbReference type="ARBA" id="ARBA00022958"/>
    </source>
</evidence>
<evidence type="ECO:0000256" key="7">
    <source>
        <dbReference type="ARBA" id="ARBA00022692"/>
    </source>
</evidence>
<accession>A0A9C5ZBK7</accession>
<evidence type="ECO:0000256" key="8">
    <source>
        <dbReference type="ARBA" id="ARBA00022729"/>
    </source>
</evidence>
<dbReference type="GO" id="GO:0015293">
    <property type="term" value="F:symporter activity"/>
    <property type="evidence" value="ECO:0007669"/>
    <property type="project" value="UniProtKB-KW"/>
</dbReference>
<keyword evidence="15 17" id="KW-0472">Membrane</keyword>
<evidence type="ECO:0000256" key="17">
    <source>
        <dbReference type="SAM" id="Phobius"/>
    </source>
</evidence>
<feature type="transmembrane region" description="Helical" evidence="17">
    <location>
        <begin position="451"/>
        <end position="470"/>
    </location>
</feature>
<dbReference type="Proteomes" id="UP000092443">
    <property type="component" value="Unplaced"/>
</dbReference>
<proteinExistence type="inferred from homology"/>